<dbReference type="SUPFAM" id="SSF158745">
    <property type="entry name" value="LanC-like"/>
    <property type="match status" value="1"/>
</dbReference>
<dbReference type="EMBL" id="CP034550">
    <property type="protein sequence ID" value="QFZ20218.1"/>
    <property type="molecule type" value="Genomic_DNA"/>
</dbReference>
<protein>
    <submittedName>
        <fullName evidence="2">Subtilin biosynthesis protein spaC</fullName>
    </submittedName>
</protein>
<dbReference type="Pfam" id="PF05147">
    <property type="entry name" value="LANC_like"/>
    <property type="match status" value="1"/>
</dbReference>
<evidence type="ECO:0000256" key="1">
    <source>
        <dbReference type="PIRSR" id="PIRSR607822-1"/>
    </source>
</evidence>
<gene>
    <name evidence="2" type="ORF">EKG83_24900</name>
</gene>
<keyword evidence="1" id="KW-0862">Zinc</keyword>
<dbReference type="Proteomes" id="UP000325787">
    <property type="component" value="Chromosome"/>
</dbReference>
<keyword evidence="3" id="KW-1185">Reference proteome</keyword>
<name>A0A5Q0H1Z2_SACSY</name>
<reference evidence="3" key="1">
    <citation type="journal article" date="2021" name="Curr. Microbiol.">
        <title>Complete genome of nocamycin-producing strain Saccharothrix syringae NRRL B-16468 reveals the biosynthetic potential for secondary metabolites.</title>
        <authorList>
            <person name="Mo X."/>
            <person name="Yang S."/>
        </authorList>
    </citation>
    <scope>NUCLEOTIDE SEQUENCE [LARGE SCALE GENOMIC DNA]</scope>
    <source>
        <strain evidence="3">ATCC 51364 / DSM 43886 / JCM 6844 / KCTC 9398 / NBRC 14523 / NRRL B-16468 / INA 2240</strain>
    </source>
</reference>
<feature type="binding site" evidence="1">
    <location>
        <position position="242"/>
    </location>
    <ligand>
        <name>Zn(2+)</name>
        <dbReference type="ChEBI" id="CHEBI:29105"/>
    </ligand>
</feature>
<evidence type="ECO:0000313" key="2">
    <source>
        <dbReference type="EMBL" id="QFZ20218.1"/>
    </source>
</evidence>
<evidence type="ECO:0000313" key="3">
    <source>
        <dbReference type="Proteomes" id="UP000325787"/>
    </source>
</evidence>
<dbReference type="PRINTS" id="PR01950">
    <property type="entry name" value="LANCSUPER"/>
</dbReference>
<dbReference type="GO" id="GO:0046872">
    <property type="term" value="F:metal ion binding"/>
    <property type="evidence" value="ECO:0007669"/>
    <property type="project" value="UniProtKB-KW"/>
</dbReference>
<dbReference type="Gene3D" id="1.50.10.20">
    <property type="match status" value="1"/>
</dbReference>
<dbReference type="AlphaFoldDB" id="A0A5Q0H1Z2"/>
<accession>A0A5Q0H1Z2</accession>
<organism evidence="2 3">
    <name type="scientific">Saccharothrix syringae</name>
    <name type="common">Nocardiopsis syringae</name>
    <dbReference type="NCBI Taxonomy" id="103733"/>
    <lineage>
        <taxon>Bacteria</taxon>
        <taxon>Bacillati</taxon>
        <taxon>Actinomycetota</taxon>
        <taxon>Actinomycetes</taxon>
        <taxon>Pseudonocardiales</taxon>
        <taxon>Pseudonocardiaceae</taxon>
        <taxon>Saccharothrix</taxon>
    </lineage>
</organism>
<dbReference type="InterPro" id="IPR007822">
    <property type="entry name" value="LANC-like"/>
</dbReference>
<dbReference type="KEGG" id="ssyi:EKG83_24900"/>
<feature type="binding site" evidence="1">
    <location>
        <position position="293"/>
    </location>
    <ligand>
        <name>Zn(2+)</name>
        <dbReference type="ChEBI" id="CHEBI:29105"/>
    </ligand>
</feature>
<proteinExistence type="predicted"/>
<keyword evidence="1" id="KW-0479">Metal-binding</keyword>
<dbReference type="RefSeq" id="WP_051766673.1">
    <property type="nucleotide sequence ID" value="NZ_CP034550.1"/>
</dbReference>
<dbReference type="SMART" id="SM01260">
    <property type="entry name" value="LANC_like"/>
    <property type="match status" value="1"/>
</dbReference>
<sequence>MVHTAHRDPTLDELTHHVLREWAERGDPTPDPGPVVLASTLPPDDPTAALAARTWLNGLRHTANPRPGLFGGLAGHLAGLRLLAAHHPALHRLATPIAGALRRTRPRGTGFGFPDYDLVSGPAGVLLAHCAPAADPDELAPHAAHLAELCARGAEGLRCTAYEHHDKLAWMQGRINLGLAHGVPGVAVALAAAVRAGTGQPAAVAALRALGRWLADQAHHERGAITWSAADGTPPRTRRAWCYGVPGVAWALWETGTALGDPDLTALAAAAVSSPDDFHFTGDTPGDRLAVCHGAAGVLAVFDAFTRAGLPGTAAAVHRLLDHLRRHQDEVAELARTDMTLLNGAAGVLAAARTASGAPRGWLPLLGLR</sequence>
<dbReference type="OrthoDB" id="1882482at2"/>
<feature type="binding site" evidence="1">
    <location>
        <position position="292"/>
    </location>
    <ligand>
        <name>Zn(2+)</name>
        <dbReference type="ChEBI" id="CHEBI:29105"/>
    </ligand>
</feature>
<dbReference type="GO" id="GO:0031179">
    <property type="term" value="P:peptide modification"/>
    <property type="evidence" value="ECO:0007669"/>
    <property type="project" value="InterPro"/>
</dbReference>